<dbReference type="GO" id="GO:0006741">
    <property type="term" value="P:NADP+ biosynthetic process"/>
    <property type="evidence" value="ECO:0007669"/>
    <property type="project" value="InterPro"/>
</dbReference>
<dbReference type="Gene3D" id="3.90.190.10">
    <property type="entry name" value="Protein tyrosine phosphatase superfamily"/>
    <property type="match status" value="1"/>
</dbReference>
<dbReference type="InterPro" id="IPR002504">
    <property type="entry name" value="NADK"/>
</dbReference>
<keyword evidence="3" id="KW-0479">Metal-binding</keyword>
<dbReference type="InterPro" id="IPR011009">
    <property type="entry name" value="Kinase-like_dom_sf"/>
</dbReference>
<reference evidence="14" key="1">
    <citation type="submission" date="2020-07" db="EMBL/GenBank/DDBJ databases">
        <title>Ethylene signaling mediates host invasion by parasitic plants.</title>
        <authorList>
            <person name="Yoshida S."/>
        </authorList>
    </citation>
    <scope>NUCLEOTIDE SEQUENCE</scope>
    <source>
        <strain evidence="14">Okayama</strain>
    </source>
</reference>
<dbReference type="InterPro" id="IPR017438">
    <property type="entry name" value="ATP-NAD_kinase_N"/>
</dbReference>
<protein>
    <submittedName>
        <fullName evidence="14">NAD kinase 2 chloroplastic</fullName>
    </submittedName>
</protein>
<dbReference type="InterPro" id="IPR036322">
    <property type="entry name" value="WD40_repeat_dom_sf"/>
</dbReference>
<dbReference type="SUPFAM" id="SSF57850">
    <property type="entry name" value="RING/U-box"/>
    <property type="match status" value="1"/>
</dbReference>
<dbReference type="InterPro" id="IPR029021">
    <property type="entry name" value="Prot-tyrosine_phosphatase-like"/>
</dbReference>
<feature type="compositionally biased region" description="Polar residues" evidence="11">
    <location>
        <begin position="1146"/>
        <end position="1158"/>
    </location>
</feature>
<dbReference type="PANTHER" id="PTHR20275">
    <property type="entry name" value="NAD KINASE"/>
    <property type="match status" value="1"/>
</dbReference>
<organism evidence="14 15">
    <name type="scientific">Phtheirospermum japonicum</name>
    <dbReference type="NCBI Taxonomy" id="374723"/>
    <lineage>
        <taxon>Eukaryota</taxon>
        <taxon>Viridiplantae</taxon>
        <taxon>Streptophyta</taxon>
        <taxon>Embryophyta</taxon>
        <taxon>Tracheophyta</taxon>
        <taxon>Spermatophyta</taxon>
        <taxon>Magnoliopsida</taxon>
        <taxon>eudicotyledons</taxon>
        <taxon>Gunneridae</taxon>
        <taxon>Pentapetalae</taxon>
        <taxon>asterids</taxon>
        <taxon>lamiids</taxon>
        <taxon>Lamiales</taxon>
        <taxon>Orobanchaceae</taxon>
        <taxon>Orobanchaceae incertae sedis</taxon>
        <taxon>Phtheirospermum</taxon>
    </lineage>
</organism>
<dbReference type="Pfam" id="PF22741">
    <property type="entry name" value="PTP-NADK"/>
    <property type="match status" value="1"/>
</dbReference>
<sequence length="1663" mass="186499">MEPPECPVCLQPYDAVSAVPRVLTCGHTTCEACLKQLPSPFANTLRCTVCTQLVKIPNSISALPKNLDLLHFSSVLENRHQSKDIKVNSPSSPPQNGKNRSVSFPPTPKSWSYEFYCKWKKWVIPEDCISIEKLGSGKVVKSFESDYVMGFAFRERENVGLVKVGIFVENEENSKLFRSSYEWKIVSILYEMKEEERDELRIILNAALRVNNVGKAYGFWYNEDDNCVYTVWQKFASPNLTNFVLNKKDEGEKISRDEISGLAMLGIETCEILSRLHFEGLVIGFLSVSCFGFDDFGRVFVDLSEVLNAGRRVNTEVRRVSKNLEINLQSNLLNENLVFISPEMLLQFLGKDGVGIDLGQNRHKTGYASDVLSLASLLVWLIVGSSYLEEMGSFLNFFINAVKDEKACDYSGLYMTWMEKIAELLKLRLGSECDSVQDILCKCLGFDPENRPVITELWKCLRESTLKPQCDIGLSLRQEIKKENLENYIVVLGEMCCVVEEIDKELINGINDKNDCADVEYRDDGNVVEGMAHGRVKCVEMKGHLDCITGLAVGGGFLFSSSYDKIVRVWSLQDFTHIHSFKGHEHRIMAIVFVVGEQSLCISGDNEGVICIWKADFPFSKVPMQKLYEKKDWRYSGIHAMAISGTEYLYTGSGDKLVKAWSLQDYTLSCEMSGHKSVVSSLIVCDGVLFSGSWDGTVRLWSLSDHSPLTVLGEDKVGNVASVLSLLADHNLLFVGHENGSIKIWHNDVLVKSEQTHKGAIFSVSKLGKWLFSGGWDKTINVQLTCVRISGPGFGLQLQKLKKKKKRWLELGRRRFKLLVTAQLSSSLSVNIGLDSQNIHSPDSSHAPWVGPLPGDIAEVEAYCRIFRAAERFHNALMDALCNPLTGECTVSYDMPSEDKPLLEDKIVSVLGCMVCLLNKGREDVLLGRSSIMSSFRDLDKTVMDDKVPPLANFRSEMKSYCESLHVALENYLTPGDDRSLNVWRKLQRLKNVCYDSGFPRSDNHPSQTLFANWGPVYSSDENSGVDFWKGGQVTEESLRWLVEKGFRTIIDLRAENVKDGFYEAVLDEFVSSRKIEVIKLPVEVGTSPSLGQVAQFTDLVSDFSKKPIYVHSKEGRRRTSSMISRWRHYMDRKASSTKRREIGDSVSSDNENRSLPQNPDPPLAQNQPVSIKEDAVVGAVNGGIKSTIDFYDNVKPLESQIPPTDIFSKKEMSGFFRNKKVSPGTYFSYERKRLDMVSALQYKYLEKEANSNLNVNKEEISSEPRAVVITNGSYQVTTVQDEANSGAGYDKTVTGPIRSDVESYVSSDDENMDILEGNMCASATGVVRLQSRKKAEMFLVRTDGYSCSREKVTESSLAFTHPSTQQQMLLWKSTPKTVLLLKKLGKELMEEAKEVASFLYYQEKMNVLVEPEVHDVFARIPGFGDLHERVDLVACLGGDGVILHASNLFRGAVPPVVSFNLGSLGFLTSHTFDDYKNDLRQVIHGNNTTDGVYITLRMRLRCQIFRNGKAMPGKIFDVLNEIVVDRGSNPIFAMYEVQGDGVIVATPTGSTAYSTAAGGSMVHPNVPCMLFTPICPHSLSFRPVILPDSARLELKIPDDARSNAWVSFDGKRRQQLSRGDSVRISMSQHPLPTVNKSDQTGDWFRSLIRCLNWNERLDQKAL</sequence>
<dbReference type="PROSITE" id="PS50089">
    <property type="entry name" value="ZF_RING_2"/>
    <property type="match status" value="1"/>
</dbReference>
<dbReference type="PROSITE" id="PS50082">
    <property type="entry name" value="WD_REPEATS_2"/>
    <property type="match status" value="2"/>
</dbReference>
<dbReference type="GO" id="GO:0019674">
    <property type="term" value="P:NAD+ metabolic process"/>
    <property type="evidence" value="ECO:0007669"/>
    <property type="project" value="InterPro"/>
</dbReference>
<keyword evidence="15" id="KW-1185">Reference proteome</keyword>
<evidence type="ECO:0000256" key="6">
    <source>
        <dbReference type="ARBA" id="ARBA00022833"/>
    </source>
</evidence>
<dbReference type="InterPro" id="IPR001680">
    <property type="entry name" value="WD40_rpt"/>
</dbReference>
<dbReference type="InterPro" id="IPR000719">
    <property type="entry name" value="Prot_kinase_dom"/>
</dbReference>
<evidence type="ECO:0000256" key="10">
    <source>
        <dbReference type="PROSITE-ProRule" id="PRU00221"/>
    </source>
</evidence>
<keyword evidence="2" id="KW-0808">Transferase</keyword>
<dbReference type="Pfam" id="PF20143">
    <property type="entry name" value="NAD_kinase_C"/>
    <property type="match status" value="1"/>
</dbReference>
<dbReference type="GO" id="GO:0003951">
    <property type="term" value="F:NAD+ kinase activity"/>
    <property type="evidence" value="ECO:0007669"/>
    <property type="project" value="InterPro"/>
</dbReference>
<dbReference type="Pfam" id="PF13445">
    <property type="entry name" value="zf-RING_UBOX"/>
    <property type="match status" value="1"/>
</dbReference>
<evidence type="ECO:0000256" key="9">
    <source>
        <dbReference type="PROSITE-ProRule" id="PRU00175"/>
    </source>
</evidence>
<keyword evidence="8" id="KW-0520">NAD</keyword>
<evidence type="ECO:0000256" key="4">
    <source>
        <dbReference type="ARBA" id="ARBA00022771"/>
    </source>
</evidence>
<feature type="region of interest" description="Disordered" evidence="11">
    <location>
        <begin position="83"/>
        <end position="105"/>
    </location>
</feature>
<dbReference type="InterPro" id="IPR016064">
    <property type="entry name" value="NAD/diacylglycerol_kinase_sf"/>
</dbReference>
<dbReference type="Gene3D" id="1.10.510.10">
    <property type="entry name" value="Transferase(Phosphotransferase) domain 1"/>
    <property type="match status" value="1"/>
</dbReference>
<dbReference type="Gene3D" id="3.40.50.10330">
    <property type="entry name" value="Probable inorganic polyphosphate/atp-NAD kinase, domain 1"/>
    <property type="match status" value="1"/>
</dbReference>
<dbReference type="SUPFAM" id="SSF52799">
    <property type="entry name" value="(Phosphotyrosine protein) phosphatases II"/>
    <property type="match status" value="1"/>
</dbReference>
<dbReference type="HAMAP" id="MF_00361">
    <property type="entry name" value="NAD_kinase"/>
    <property type="match status" value="1"/>
</dbReference>
<evidence type="ECO:0000256" key="2">
    <source>
        <dbReference type="ARBA" id="ARBA00022679"/>
    </source>
</evidence>
<evidence type="ECO:0000259" key="13">
    <source>
        <dbReference type="PROSITE" id="PS50089"/>
    </source>
</evidence>
<dbReference type="SUPFAM" id="SSF111331">
    <property type="entry name" value="NAD kinase/diacylglycerol kinase-like"/>
    <property type="match status" value="1"/>
</dbReference>
<dbReference type="InterPro" id="IPR055214">
    <property type="entry name" value="PTP-NADK"/>
</dbReference>
<keyword evidence="5 14" id="KW-0418">Kinase</keyword>
<dbReference type="PROSITE" id="PS50011">
    <property type="entry name" value="PROTEIN_KINASE_DOM"/>
    <property type="match status" value="1"/>
</dbReference>
<dbReference type="CDD" id="cd16587">
    <property type="entry name" value="RING-HC_TRIM32_C-VII"/>
    <property type="match status" value="1"/>
</dbReference>
<dbReference type="SMART" id="SM00184">
    <property type="entry name" value="RING"/>
    <property type="match status" value="1"/>
</dbReference>
<dbReference type="Gene3D" id="2.130.10.10">
    <property type="entry name" value="YVTN repeat-like/Quinoprotein amine dehydrogenase"/>
    <property type="match status" value="2"/>
</dbReference>
<dbReference type="FunFam" id="3.40.50.10330:FF:000019">
    <property type="entry name" value="NAD kinase 2, chloroplastic"/>
    <property type="match status" value="1"/>
</dbReference>
<feature type="region of interest" description="Disordered" evidence="11">
    <location>
        <begin position="1132"/>
        <end position="1167"/>
    </location>
</feature>
<dbReference type="Gene3D" id="3.30.40.10">
    <property type="entry name" value="Zinc/RING finger domain, C3HC4 (zinc finger)"/>
    <property type="match status" value="1"/>
</dbReference>
<evidence type="ECO:0000256" key="8">
    <source>
        <dbReference type="ARBA" id="ARBA00023027"/>
    </source>
</evidence>
<evidence type="ECO:0000313" key="14">
    <source>
        <dbReference type="EMBL" id="GFP89848.1"/>
    </source>
</evidence>
<dbReference type="PANTHER" id="PTHR20275:SF6">
    <property type="entry name" value="NAD KINASE 2, CHLOROPLASTIC"/>
    <property type="match status" value="1"/>
</dbReference>
<dbReference type="Pfam" id="PF00400">
    <property type="entry name" value="WD40"/>
    <property type="match status" value="3"/>
</dbReference>
<feature type="domain" description="Protein kinase" evidence="12">
    <location>
        <begin position="128"/>
        <end position="466"/>
    </location>
</feature>
<keyword evidence="7" id="KW-0521">NADP</keyword>
<evidence type="ECO:0000256" key="11">
    <source>
        <dbReference type="SAM" id="MobiDB-lite"/>
    </source>
</evidence>
<keyword evidence="6" id="KW-0862">Zinc</keyword>
<gene>
    <name evidence="14" type="ORF">PHJA_001128600</name>
</gene>
<evidence type="ECO:0000256" key="7">
    <source>
        <dbReference type="ARBA" id="ARBA00022857"/>
    </source>
</evidence>
<dbReference type="GO" id="GO:0005524">
    <property type="term" value="F:ATP binding"/>
    <property type="evidence" value="ECO:0007669"/>
    <property type="project" value="InterPro"/>
</dbReference>
<dbReference type="PROSITE" id="PS50294">
    <property type="entry name" value="WD_REPEATS_REGION"/>
    <property type="match status" value="1"/>
</dbReference>
<dbReference type="SUPFAM" id="SSF50978">
    <property type="entry name" value="WD40 repeat-like"/>
    <property type="match status" value="1"/>
</dbReference>
<dbReference type="GO" id="GO:0008270">
    <property type="term" value="F:zinc ion binding"/>
    <property type="evidence" value="ECO:0007669"/>
    <property type="project" value="UniProtKB-KW"/>
</dbReference>
<feature type="repeat" description="WD" evidence="10">
    <location>
        <begin position="541"/>
        <end position="580"/>
    </location>
</feature>
<comment type="caution">
    <text evidence="14">The sequence shown here is derived from an EMBL/GenBank/DDBJ whole genome shotgun (WGS) entry which is preliminary data.</text>
</comment>
<dbReference type="Proteomes" id="UP000653305">
    <property type="component" value="Unassembled WGS sequence"/>
</dbReference>
<dbReference type="InterPro" id="IPR015943">
    <property type="entry name" value="WD40/YVTN_repeat-like_dom_sf"/>
</dbReference>
<dbReference type="GO" id="GO:0004672">
    <property type="term" value="F:protein kinase activity"/>
    <property type="evidence" value="ECO:0007669"/>
    <property type="project" value="InterPro"/>
</dbReference>
<dbReference type="Gene3D" id="2.60.200.30">
    <property type="entry name" value="Probable inorganic polyphosphate/atp-NAD kinase, domain 2"/>
    <property type="match status" value="1"/>
</dbReference>
<name>A0A830BXY7_9LAMI</name>
<evidence type="ECO:0000259" key="12">
    <source>
        <dbReference type="PROSITE" id="PS50011"/>
    </source>
</evidence>
<evidence type="ECO:0000256" key="1">
    <source>
        <dbReference type="ARBA" id="ARBA00010995"/>
    </source>
</evidence>
<keyword evidence="10" id="KW-0853">WD repeat</keyword>
<feature type="compositionally biased region" description="Polar residues" evidence="11">
    <location>
        <begin position="88"/>
        <end position="104"/>
    </location>
</feature>
<dbReference type="SUPFAM" id="SSF56112">
    <property type="entry name" value="Protein kinase-like (PK-like)"/>
    <property type="match status" value="1"/>
</dbReference>
<feature type="domain" description="RING-type" evidence="13">
    <location>
        <begin position="6"/>
        <end position="51"/>
    </location>
</feature>
<dbReference type="SMART" id="SM00320">
    <property type="entry name" value="WD40"/>
    <property type="match status" value="6"/>
</dbReference>
<comment type="similarity">
    <text evidence="1">Belongs to the NAD kinase family.</text>
</comment>
<dbReference type="Pfam" id="PF01513">
    <property type="entry name" value="NAD_kinase"/>
    <property type="match status" value="1"/>
</dbReference>
<evidence type="ECO:0000256" key="5">
    <source>
        <dbReference type="ARBA" id="ARBA00022777"/>
    </source>
</evidence>
<dbReference type="InterPro" id="IPR001841">
    <property type="entry name" value="Znf_RING"/>
</dbReference>
<accession>A0A830BXY7</accession>
<dbReference type="InterPro" id="IPR017437">
    <property type="entry name" value="ATP-NAD_kinase_PpnK-typ_C"/>
</dbReference>
<evidence type="ECO:0000256" key="3">
    <source>
        <dbReference type="ARBA" id="ARBA00022723"/>
    </source>
</evidence>
<dbReference type="InterPro" id="IPR027370">
    <property type="entry name" value="Znf-RING_euk"/>
</dbReference>
<proteinExistence type="inferred from homology"/>
<feature type="repeat" description="WD" evidence="10">
    <location>
        <begin position="672"/>
        <end position="711"/>
    </location>
</feature>
<feature type="compositionally biased region" description="Basic and acidic residues" evidence="11">
    <location>
        <begin position="1132"/>
        <end position="1144"/>
    </location>
</feature>
<dbReference type="OrthoDB" id="24581at2759"/>
<dbReference type="EMBL" id="BMAC01000201">
    <property type="protein sequence ID" value="GFP89848.1"/>
    <property type="molecule type" value="Genomic_DNA"/>
</dbReference>
<evidence type="ECO:0000313" key="15">
    <source>
        <dbReference type="Proteomes" id="UP000653305"/>
    </source>
</evidence>
<keyword evidence="4 9" id="KW-0863">Zinc-finger</keyword>
<dbReference type="InterPro" id="IPR013083">
    <property type="entry name" value="Znf_RING/FYVE/PHD"/>
</dbReference>